<sequence length="113" mass="12783">MVTAYFMDGYLHKNGSYTQNSTVNLSSSQSIEQTIGYIIYYYGIFCVIFVVNICGNTLVICTMLRHRALRQPCNYILLSLAVSDIFIGVIYPLYNVSHLDTVPGISRPLEMKI</sequence>
<keyword evidence="2" id="KW-1003">Cell membrane</keyword>
<dbReference type="Gene3D" id="1.20.1070.10">
    <property type="entry name" value="Rhodopsin 7-helix transmembrane proteins"/>
    <property type="match status" value="1"/>
</dbReference>
<dbReference type="PROSITE" id="PS50262">
    <property type="entry name" value="G_PROTEIN_RECEP_F1_2"/>
    <property type="match status" value="1"/>
</dbReference>
<evidence type="ECO:0000256" key="1">
    <source>
        <dbReference type="ARBA" id="ARBA00004651"/>
    </source>
</evidence>
<keyword evidence="13" id="KW-1185">Reference proteome</keyword>
<keyword evidence="5" id="KW-0297">G-protein coupled receptor</keyword>
<evidence type="ECO:0000313" key="12">
    <source>
        <dbReference type="EMBL" id="KAJ8315356.1"/>
    </source>
</evidence>
<keyword evidence="8" id="KW-0325">Glycoprotein</keyword>
<dbReference type="InterPro" id="IPR017452">
    <property type="entry name" value="GPCR_Rhodpsn_7TM"/>
</dbReference>
<evidence type="ECO:0000256" key="10">
    <source>
        <dbReference type="SAM" id="Phobius"/>
    </source>
</evidence>
<evidence type="ECO:0000256" key="6">
    <source>
        <dbReference type="ARBA" id="ARBA00023136"/>
    </source>
</evidence>
<keyword evidence="6 10" id="KW-0472">Membrane</keyword>
<comment type="subcellular location">
    <subcellularLocation>
        <location evidence="1">Cell membrane</location>
        <topology evidence="1">Multi-pass membrane protein</topology>
    </subcellularLocation>
</comment>
<keyword evidence="9" id="KW-0807">Transducer</keyword>
<dbReference type="PANTHER" id="PTHR24246">
    <property type="entry name" value="OLFACTORY RECEPTOR AND ADENOSINE RECEPTOR"/>
    <property type="match status" value="1"/>
</dbReference>
<evidence type="ECO:0000256" key="3">
    <source>
        <dbReference type="ARBA" id="ARBA00022692"/>
    </source>
</evidence>
<dbReference type="Proteomes" id="UP001217089">
    <property type="component" value="Unassembled WGS sequence"/>
</dbReference>
<keyword evidence="4 10" id="KW-1133">Transmembrane helix</keyword>
<dbReference type="InterPro" id="IPR000276">
    <property type="entry name" value="GPCR_Rhodpsn"/>
</dbReference>
<evidence type="ECO:0000256" key="5">
    <source>
        <dbReference type="ARBA" id="ARBA00023040"/>
    </source>
</evidence>
<evidence type="ECO:0000256" key="7">
    <source>
        <dbReference type="ARBA" id="ARBA00023170"/>
    </source>
</evidence>
<organism evidence="12 13">
    <name type="scientific">Tegillarca granosa</name>
    <name type="common">Malaysian cockle</name>
    <name type="synonym">Anadara granosa</name>
    <dbReference type="NCBI Taxonomy" id="220873"/>
    <lineage>
        <taxon>Eukaryota</taxon>
        <taxon>Metazoa</taxon>
        <taxon>Spiralia</taxon>
        <taxon>Lophotrochozoa</taxon>
        <taxon>Mollusca</taxon>
        <taxon>Bivalvia</taxon>
        <taxon>Autobranchia</taxon>
        <taxon>Pteriomorphia</taxon>
        <taxon>Arcoida</taxon>
        <taxon>Arcoidea</taxon>
        <taxon>Arcidae</taxon>
        <taxon>Tegillarca</taxon>
    </lineage>
</organism>
<feature type="domain" description="G-protein coupled receptors family 1 profile" evidence="11">
    <location>
        <begin position="55"/>
        <end position="113"/>
    </location>
</feature>
<evidence type="ECO:0000256" key="9">
    <source>
        <dbReference type="ARBA" id="ARBA00023224"/>
    </source>
</evidence>
<proteinExistence type="predicted"/>
<dbReference type="PRINTS" id="PR00237">
    <property type="entry name" value="GPCRRHODOPSN"/>
</dbReference>
<dbReference type="SUPFAM" id="SSF81321">
    <property type="entry name" value="Family A G protein-coupled receptor-like"/>
    <property type="match status" value="1"/>
</dbReference>
<name>A0ABQ9FGS2_TEGGR</name>
<feature type="transmembrane region" description="Helical" evidence="10">
    <location>
        <begin position="39"/>
        <end position="63"/>
    </location>
</feature>
<evidence type="ECO:0000256" key="4">
    <source>
        <dbReference type="ARBA" id="ARBA00022989"/>
    </source>
</evidence>
<keyword evidence="3 10" id="KW-0812">Transmembrane</keyword>
<evidence type="ECO:0000313" key="13">
    <source>
        <dbReference type="Proteomes" id="UP001217089"/>
    </source>
</evidence>
<reference evidence="12 13" key="1">
    <citation type="submission" date="2022-12" db="EMBL/GenBank/DDBJ databases">
        <title>Chromosome-level genome of Tegillarca granosa.</title>
        <authorList>
            <person name="Kim J."/>
        </authorList>
    </citation>
    <scope>NUCLEOTIDE SEQUENCE [LARGE SCALE GENOMIC DNA]</scope>
    <source>
        <strain evidence="12">Teg-2019</strain>
        <tissue evidence="12">Adductor muscle</tissue>
    </source>
</reference>
<evidence type="ECO:0000256" key="2">
    <source>
        <dbReference type="ARBA" id="ARBA00022475"/>
    </source>
</evidence>
<gene>
    <name evidence="12" type="ORF">KUTeg_007506</name>
</gene>
<dbReference type="EMBL" id="JARBDR010000337">
    <property type="protein sequence ID" value="KAJ8315356.1"/>
    <property type="molecule type" value="Genomic_DNA"/>
</dbReference>
<dbReference type="PANTHER" id="PTHR24246:SF27">
    <property type="entry name" value="ADENOSINE RECEPTOR, ISOFORM A"/>
    <property type="match status" value="1"/>
</dbReference>
<protein>
    <recommendedName>
        <fullName evidence="11">G-protein coupled receptors family 1 profile domain-containing protein</fullName>
    </recommendedName>
</protein>
<keyword evidence="7" id="KW-0675">Receptor</keyword>
<evidence type="ECO:0000259" key="11">
    <source>
        <dbReference type="PROSITE" id="PS50262"/>
    </source>
</evidence>
<dbReference type="Pfam" id="PF00001">
    <property type="entry name" value="7tm_1"/>
    <property type="match status" value="1"/>
</dbReference>
<comment type="caution">
    <text evidence="12">The sequence shown here is derived from an EMBL/GenBank/DDBJ whole genome shotgun (WGS) entry which is preliminary data.</text>
</comment>
<feature type="transmembrane region" description="Helical" evidence="10">
    <location>
        <begin position="75"/>
        <end position="94"/>
    </location>
</feature>
<accession>A0ABQ9FGS2</accession>
<evidence type="ECO:0000256" key="8">
    <source>
        <dbReference type="ARBA" id="ARBA00023180"/>
    </source>
</evidence>